<reference evidence="1 2" key="1">
    <citation type="journal article" date="2020" name="Phytopathology">
        <title>Genome Sequence Resources of Colletotrichum truncatum, C. plurivorum, C. musicola, and C. sojae: Four Species Pathogenic to Soybean (Glycine max).</title>
        <authorList>
            <person name="Rogerio F."/>
            <person name="Boufleur T.R."/>
            <person name="Ciampi-Guillardi M."/>
            <person name="Sukno S.A."/>
            <person name="Thon M.R."/>
            <person name="Massola Junior N.S."/>
            <person name="Baroncelli R."/>
        </authorList>
    </citation>
    <scope>NUCLEOTIDE SEQUENCE [LARGE SCALE GENOMIC DNA]</scope>
    <source>
        <strain evidence="1 2">CMES1059</strain>
    </source>
</reference>
<name>A0ACC3ZH97_COLTU</name>
<gene>
    <name evidence="1" type="ORF">CTRU02_201377</name>
</gene>
<keyword evidence="2" id="KW-1185">Reference proteome</keyword>
<evidence type="ECO:0000313" key="2">
    <source>
        <dbReference type="Proteomes" id="UP000805649"/>
    </source>
</evidence>
<organism evidence="1 2">
    <name type="scientific">Colletotrichum truncatum</name>
    <name type="common">Anthracnose fungus</name>
    <name type="synonym">Colletotrichum capsici</name>
    <dbReference type="NCBI Taxonomy" id="5467"/>
    <lineage>
        <taxon>Eukaryota</taxon>
        <taxon>Fungi</taxon>
        <taxon>Dikarya</taxon>
        <taxon>Ascomycota</taxon>
        <taxon>Pezizomycotina</taxon>
        <taxon>Sordariomycetes</taxon>
        <taxon>Hypocreomycetidae</taxon>
        <taxon>Glomerellales</taxon>
        <taxon>Glomerellaceae</taxon>
        <taxon>Colletotrichum</taxon>
        <taxon>Colletotrichum truncatum species complex</taxon>
    </lineage>
</organism>
<evidence type="ECO:0000313" key="1">
    <source>
        <dbReference type="EMBL" id="KAL0943489.1"/>
    </source>
</evidence>
<keyword evidence="1" id="KW-0560">Oxidoreductase</keyword>
<sequence>MAMRASIRSASRAARTLEETRSRPCLSSRLPGRPYAYVPLAGVHSTSRKTQEAAALRQDADVFVPIPEAKTSTRQSPYASPAEFKESLRSYLDSAQLLHKALKNQHRRLTAPMRYELADAQTLKVYRHKPDQQTTKTRSFDAVYLRDRCPCPQCISPSSGNKSFSTAEIPETLEFESVTEQPDGSVHITWKNDVPRAAAAGHVSVFPAEGTQSMHRIFSEQPQAYAPLKTPFDRNPIRRVLWNNETLAPRLQKIDYNDFIADRRALRNGARGLAEMGLLFLTNVPQTETAVADIALRFGAVKETFYGRTWDVISKPDAENVAYTSSYLGLHSDMLYLESPPRIQLLHCLENSCSGGESIFSDAFQAAKTLENLDKNMFNVLNKVKVPYHYSKNGFYYRQQRPVFDFLGKSAASAEVWWSPPFQAPFHNPNITTDSKVWRSWHKAARKFQEILEQGDNMFQYKLQPGECVLFDNRRVLHGRRAFDTGSGRRWLKGTYVADEDFVSTLNSLRNDKSRQR</sequence>
<keyword evidence="1" id="KW-0223">Dioxygenase</keyword>
<accession>A0ACC3ZH97</accession>
<protein>
    <submittedName>
        <fullName evidence="1">Gamma-butyrobetaine dioxygenase (TfdA family Taurine catabolism dioxygenase)</fullName>
    </submittedName>
</protein>
<dbReference type="Proteomes" id="UP000805649">
    <property type="component" value="Unassembled WGS sequence"/>
</dbReference>
<proteinExistence type="predicted"/>
<comment type="caution">
    <text evidence="1">The sequence shown here is derived from an EMBL/GenBank/DDBJ whole genome shotgun (WGS) entry which is preliminary data.</text>
</comment>
<dbReference type="EMBL" id="VUJX02000001">
    <property type="protein sequence ID" value="KAL0943489.1"/>
    <property type="molecule type" value="Genomic_DNA"/>
</dbReference>